<evidence type="ECO:0000313" key="1">
    <source>
        <dbReference type="EMBL" id="DAE03597.1"/>
    </source>
</evidence>
<dbReference type="EMBL" id="BK015368">
    <property type="protein sequence ID" value="DAE03597.1"/>
    <property type="molecule type" value="Genomic_DNA"/>
</dbReference>
<reference evidence="1" key="1">
    <citation type="journal article" date="2021" name="Proc. Natl. Acad. Sci. U.S.A.">
        <title>A Catalog of Tens of Thousands of Viruses from Human Metagenomes Reveals Hidden Associations with Chronic Diseases.</title>
        <authorList>
            <person name="Tisza M.J."/>
            <person name="Buck C.B."/>
        </authorList>
    </citation>
    <scope>NUCLEOTIDE SEQUENCE</scope>
    <source>
        <strain evidence="1">CtpoI7</strain>
    </source>
</reference>
<protein>
    <submittedName>
        <fullName evidence="1">Uncharacterized protein</fullName>
    </submittedName>
</protein>
<proteinExistence type="predicted"/>
<accession>A0A8S5PAF8</accession>
<organism evidence="1">
    <name type="scientific">Siphoviridae sp. ctpoI7</name>
    <dbReference type="NCBI Taxonomy" id="2825678"/>
    <lineage>
        <taxon>Viruses</taxon>
        <taxon>Duplodnaviria</taxon>
        <taxon>Heunggongvirae</taxon>
        <taxon>Uroviricota</taxon>
        <taxon>Caudoviricetes</taxon>
    </lineage>
</organism>
<name>A0A8S5PAF8_9CAUD</name>
<sequence length="39" mass="4654">MINQRSSNDVLGEFLRYCQINVSDIFVPYLFRGKKRFKA</sequence>